<dbReference type="GO" id="GO:0032502">
    <property type="term" value="P:developmental process"/>
    <property type="evidence" value="ECO:0007669"/>
    <property type="project" value="UniProtKB-ARBA"/>
</dbReference>
<dbReference type="InterPro" id="IPR018097">
    <property type="entry name" value="EGF_Ca-bd_CS"/>
</dbReference>
<organism evidence="3 4">
    <name type="scientific">Denticeps clupeoides</name>
    <name type="common">denticle herring</name>
    <dbReference type="NCBI Taxonomy" id="299321"/>
    <lineage>
        <taxon>Eukaryota</taxon>
        <taxon>Metazoa</taxon>
        <taxon>Chordata</taxon>
        <taxon>Craniata</taxon>
        <taxon>Vertebrata</taxon>
        <taxon>Euteleostomi</taxon>
        <taxon>Actinopterygii</taxon>
        <taxon>Neopterygii</taxon>
        <taxon>Teleostei</taxon>
        <taxon>Clupei</taxon>
        <taxon>Clupeiformes</taxon>
        <taxon>Denticipitoidei</taxon>
        <taxon>Denticipitidae</taxon>
        <taxon>Denticeps</taxon>
    </lineage>
</organism>
<dbReference type="AlphaFoldDB" id="A0AAY4CQQ2"/>
<dbReference type="SUPFAM" id="SSF57196">
    <property type="entry name" value="EGF/Laminin"/>
    <property type="match status" value="1"/>
</dbReference>
<name>A0AAY4CQQ2_9TELE</name>
<protein>
    <recommendedName>
        <fullName evidence="2">EGF-like calcium-binding domain-containing protein</fullName>
    </recommendedName>
</protein>
<reference evidence="3" key="2">
    <citation type="submission" date="2025-08" db="UniProtKB">
        <authorList>
            <consortium name="Ensembl"/>
        </authorList>
    </citation>
    <scope>IDENTIFICATION</scope>
</reference>
<dbReference type="SMART" id="SM00179">
    <property type="entry name" value="EGF_CA"/>
    <property type="match status" value="1"/>
</dbReference>
<dbReference type="InterPro" id="IPR001881">
    <property type="entry name" value="EGF-like_Ca-bd_dom"/>
</dbReference>
<dbReference type="Pfam" id="PF14670">
    <property type="entry name" value="FXa_inhibition"/>
    <property type="match status" value="1"/>
</dbReference>
<keyword evidence="1" id="KW-1015">Disulfide bond</keyword>
<proteinExistence type="predicted"/>
<evidence type="ECO:0000313" key="4">
    <source>
        <dbReference type="Proteomes" id="UP000694580"/>
    </source>
</evidence>
<dbReference type="GeneTree" id="ENSGT00940000177208"/>
<accession>A0AAY4CQQ2</accession>
<evidence type="ECO:0000313" key="3">
    <source>
        <dbReference type="Ensembl" id="ENSDCDP00010035560.1"/>
    </source>
</evidence>
<dbReference type="GO" id="GO:0005509">
    <property type="term" value="F:calcium ion binding"/>
    <property type="evidence" value="ECO:0007669"/>
    <property type="project" value="InterPro"/>
</dbReference>
<sequence length="90" mass="9983">MDTIYKLPISNANECENANGGCEGSCCNTIGSFYCKCPEGSRLADDGKACMGEKRRLLEPGEESTRTTCSSGFHYQYYRHNCCVPPYCFV</sequence>
<dbReference type="PROSITE" id="PS01187">
    <property type="entry name" value="EGF_CA"/>
    <property type="match status" value="1"/>
</dbReference>
<dbReference type="Gene3D" id="2.10.25.10">
    <property type="entry name" value="Laminin"/>
    <property type="match status" value="1"/>
</dbReference>
<reference evidence="3" key="3">
    <citation type="submission" date="2025-09" db="UniProtKB">
        <authorList>
            <consortium name="Ensembl"/>
        </authorList>
    </citation>
    <scope>IDENTIFICATION</scope>
</reference>
<keyword evidence="4" id="KW-1185">Reference proteome</keyword>
<dbReference type="Ensembl" id="ENSDCDT00010044473.1">
    <property type="protein sequence ID" value="ENSDCDP00010035560.1"/>
    <property type="gene ID" value="ENSDCDG00010023036.1"/>
</dbReference>
<evidence type="ECO:0000256" key="1">
    <source>
        <dbReference type="ARBA" id="ARBA00023157"/>
    </source>
</evidence>
<evidence type="ECO:0000259" key="2">
    <source>
        <dbReference type="SMART" id="SM00179"/>
    </source>
</evidence>
<dbReference type="Proteomes" id="UP000694580">
    <property type="component" value="Chromosome 19"/>
</dbReference>
<feature type="domain" description="EGF-like calcium-binding" evidence="2">
    <location>
        <begin position="11"/>
        <end position="51"/>
    </location>
</feature>
<reference evidence="3 4" key="1">
    <citation type="submission" date="2020-06" db="EMBL/GenBank/DDBJ databases">
        <authorList>
            <consortium name="Wellcome Sanger Institute Data Sharing"/>
        </authorList>
    </citation>
    <scope>NUCLEOTIDE SEQUENCE [LARGE SCALE GENOMIC DNA]</scope>
</reference>